<protein>
    <submittedName>
        <fullName evidence="1">Uncharacterized protein</fullName>
    </submittedName>
</protein>
<dbReference type="EMBL" id="CP014859">
    <property type="protein sequence ID" value="AOS61038.1"/>
    <property type="molecule type" value="Genomic_DNA"/>
</dbReference>
<reference evidence="2" key="1">
    <citation type="submission" date="2016-03" db="EMBL/GenBank/DDBJ databases">
        <title>Complete genome sequence of the type strain Actinoalloteichus hymeniacidonis DSM 45092.</title>
        <authorList>
            <person name="Schaffert L."/>
            <person name="Albersmeier A."/>
            <person name="Winkler A."/>
            <person name="Kalinowski J."/>
            <person name="Zotchev S."/>
            <person name="Ruckert C."/>
        </authorList>
    </citation>
    <scope>NUCLEOTIDE SEQUENCE [LARGE SCALE GENOMIC DNA]</scope>
    <source>
        <strain evidence="2">HPA177(T) (DSM 45092(T))</strain>
    </source>
</reference>
<name>A0AAC9HL00_9PSEU</name>
<dbReference type="AlphaFoldDB" id="A0AAC9HL00"/>
<gene>
    <name evidence="1" type="ORF">TL08_00970</name>
</gene>
<organism evidence="1 2">
    <name type="scientific">Actinoalloteichus hymeniacidonis</name>
    <dbReference type="NCBI Taxonomy" id="340345"/>
    <lineage>
        <taxon>Bacteria</taxon>
        <taxon>Bacillati</taxon>
        <taxon>Actinomycetota</taxon>
        <taxon>Actinomycetes</taxon>
        <taxon>Pseudonocardiales</taxon>
        <taxon>Pseudonocardiaceae</taxon>
        <taxon>Actinoalloteichus</taxon>
    </lineage>
</organism>
<evidence type="ECO:0000313" key="1">
    <source>
        <dbReference type="EMBL" id="AOS61038.1"/>
    </source>
</evidence>
<dbReference type="Proteomes" id="UP000095210">
    <property type="component" value="Chromosome"/>
</dbReference>
<sequence length="171" mass="17874">MTEDRETADEPLLMEQAALPAAGIFLDRHQVFVNTGEPIPIDGDRVTALCGTSLLIGPPPTEVLPGIPAMRFADCADCTAVLWAPPKEVGGEEALRIFLRLPGTMPVHIVEIGAATPAPMPLVSLCGAVFGVGQPVDRVDAGDGTPCTLCLLRSLSDRAHIEVAGERTAVG</sequence>
<dbReference type="RefSeq" id="WP_069845862.1">
    <property type="nucleotide sequence ID" value="NZ_CP014859.1"/>
</dbReference>
<proteinExistence type="predicted"/>
<keyword evidence="2" id="KW-1185">Reference proteome</keyword>
<evidence type="ECO:0000313" key="2">
    <source>
        <dbReference type="Proteomes" id="UP000095210"/>
    </source>
</evidence>
<dbReference type="KEGG" id="ahm:TL08_00970"/>
<accession>A0AAC9HL00</accession>